<keyword evidence="1" id="KW-0472">Membrane</keyword>
<sequence>MRTNVLLCWAYTKTDVEPISRRQAYMFPSFHVTERIRERERRSGLDVSLLDGVVIGHTCEPTKWGSVRVETGNPRSKLLYIMRRKNKGAKQREKRIDRIWTLLLSFLLLPSSLKLSDLLTFWC</sequence>
<dbReference type="EMBL" id="PYDT01000008">
    <property type="protein sequence ID" value="THU52711.1"/>
    <property type="molecule type" value="Genomic_DNA"/>
</dbReference>
<evidence type="ECO:0000313" key="2">
    <source>
        <dbReference type="EMBL" id="THU52711.1"/>
    </source>
</evidence>
<comment type="caution">
    <text evidence="2">The sequence shown here is derived from an EMBL/GenBank/DDBJ whole genome shotgun (WGS) entry which is preliminary data.</text>
</comment>
<feature type="transmembrane region" description="Helical" evidence="1">
    <location>
        <begin position="99"/>
        <end position="122"/>
    </location>
</feature>
<evidence type="ECO:0000313" key="3">
    <source>
        <dbReference type="Proteomes" id="UP000317650"/>
    </source>
</evidence>
<keyword evidence="1" id="KW-1133">Transmembrane helix</keyword>
<dbReference type="AlphaFoldDB" id="A0A4S8IV94"/>
<name>A0A4S8IV94_MUSBA</name>
<keyword evidence="3" id="KW-1185">Reference proteome</keyword>
<dbReference type="Proteomes" id="UP000317650">
    <property type="component" value="Chromosome 10"/>
</dbReference>
<evidence type="ECO:0000256" key="1">
    <source>
        <dbReference type="SAM" id="Phobius"/>
    </source>
</evidence>
<accession>A0A4S8IV94</accession>
<reference evidence="2 3" key="1">
    <citation type="journal article" date="2019" name="Nat. Plants">
        <title>Genome sequencing of Musa balbisiana reveals subgenome evolution and function divergence in polyploid bananas.</title>
        <authorList>
            <person name="Yao X."/>
        </authorList>
    </citation>
    <scope>NUCLEOTIDE SEQUENCE [LARGE SCALE GENOMIC DNA]</scope>
    <source>
        <strain evidence="3">cv. DH-PKW</strain>
        <tissue evidence="2">Leaves</tissue>
    </source>
</reference>
<organism evidence="2 3">
    <name type="scientific">Musa balbisiana</name>
    <name type="common">Banana</name>
    <dbReference type="NCBI Taxonomy" id="52838"/>
    <lineage>
        <taxon>Eukaryota</taxon>
        <taxon>Viridiplantae</taxon>
        <taxon>Streptophyta</taxon>
        <taxon>Embryophyta</taxon>
        <taxon>Tracheophyta</taxon>
        <taxon>Spermatophyta</taxon>
        <taxon>Magnoliopsida</taxon>
        <taxon>Liliopsida</taxon>
        <taxon>Zingiberales</taxon>
        <taxon>Musaceae</taxon>
        <taxon>Musa</taxon>
    </lineage>
</organism>
<proteinExistence type="predicted"/>
<keyword evidence="1" id="KW-0812">Transmembrane</keyword>
<gene>
    <name evidence="2" type="ORF">C4D60_Mb10t06790</name>
</gene>
<protein>
    <submittedName>
        <fullName evidence="2">Uncharacterized protein</fullName>
    </submittedName>
</protein>